<dbReference type="AlphaFoldDB" id="A0A9P6FSA7"/>
<comment type="caution">
    <text evidence="1">The sequence shown here is derived from an EMBL/GenBank/DDBJ whole genome shotgun (WGS) entry which is preliminary data.</text>
</comment>
<dbReference type="Proteomes" id="UP000780801">
    <property type="component" value="Unassembled WGS sequence"/>
</dbReference>
<reference evidence="1" key="1">
    <citation type="journal article" date="2020" name="Fungal Divers.">
        <title>Resolving the Mortierellaceae phylogeny through synthesis of multi-gene phylogenetics and phylogenomics.</title>
        <authorList>
            <person name="Vandepol N."/>
            <person name="Liber J."/>
            <person name="Desiro A."/>
            <person name="Na H."/>
            <person name="Kennedy M."/>
            <person name="Barry K."/>
            <person name="Grigoriev I.V."/>
            <person name="Miller A.N."/>
            <person name="O'Donnell K."/>
            <person name="Stajich J.E."/>
            <person name="Bonito G."/>
        </authorList>
    </citation>
    <scope>NUCLEOTIDE SEQUENCE</scope>
    <source>
        <strain evidence="1">KOD1015</strain>
    </source>
</reference>
<gene>
    <name evidence="1" type="ORF">BGW38_002755</name>
</gene>
<dbReference type="PANTHER" id="PTHR43991:SF9">
    <property type="entry name" value="DUF2415 DOMAIN-CONTAINING PROTEIN"/>
    <property type="match status" value="1"/>
</dbReference>
<dbReference type="EMBL" id="JAABOA010001996">
    <property type="protein sequence ID" value="KAF9580544.1"/>
    <property type="molecule type" value="Genomic_DNA"/>
</dbReference>
<protein>
    <submittedName>
        <fullName evidence="1">Uncharacterized protein</fullName>
    </submittedName>
</protein>
<accession>A0A9P6FSA7</accession>
<dbReference type="PANTHER" id="PTHR43991">
    <property type="entry name" value="WD REPEAT PROTEIN (AFU_ORTHOLOGUE AFUA_8G05640)-RELATED"/>
    <property type="match status" value="1"/>
</dbReference>
<organism evidence="1 2">
    <name type="scientific">Lunasporangiospora selenospora</name>
    <dbReference type="NCBI Taxonomy" id="979761"/>
    <lineage>
        <taxon>Eukaryota</taxon>
        <taxon>Fungi</taxon>
        <taxon>Fungi incertae sedis</taxon>
        <taxon>Mucoromycota</taxon>
        <taxon>Mortierellomycotina</taxon>
        <taxon>Mortierellomycetes</taxon>
        <taxon>Mortierellales</taxon>
        <taxon>Mortierellaceae</taxon>
        <taxon>Lunasporangiospora</taxon>
    </lineage>
</organism>
<dbReference type="Gene3D" id="2.130.10.10">
    <property type="entry name" value="YVTN repeat-like/Quinoprotein amine dehydrogenase"/>
    <property type="match status" value="1"/>
</dbReference>
<feature type="non-terminal residue" evidence="1">
    <location>
        <position position="165"/>
    </location>
</feature>
<dbReference type="InterPro" id="IPR036322">
    <property type="entry name" value="WD40_repeat_dom_sf"/>
</dbReference>
<proteinExistence type="predicted"/>
<dbReference type="OrthoDB" id="64353at2759"/>
<dbReference type="SUPFAM" id="SSF50978">
    <property type="entry name" value="WD40 repeat-like"/>
    <property type="match status" value="1"/>
</dbReference>
<name>A0A9P6FSA7_9FUNG</name>
<evidence type="ECO:0000313" key="1">
    <source>
        <dbReference type="EMBL" id="KAF9580544.1"/>
    </source>
</evidence>
<evidence type="ECO:0000313" key="2">
    <source>
        <dbReference type="Proteomes" id="UP000780801"/>
    </source>
</evidence>
<keyword evidence="2" id="KW-1185">Reference proteome</keyword>
<sequence>MNIDIVTARSKGIIRDQCEFIKPKPRVHNHHLTIQHWQLRDLLTCPRSSDEFIYISQNQVNSYNTRHRSTNQLIADLPFKPNSITSANGYLAVGGQKGQVMVRQLYGNWSTQLTVNANINNALCISKHLDGTRLLVCNNDQTIKIFSLPGMTRLPDITFPTAVNH</sequence>
<dbReference type="InterPro" id="IPR015943">
    <property type="entry name" value="WD40/YVTN_repeat-like_dom_sf"/>
</dbReference>